<dbReference type="GO" id="GO:0008933">
    <property type="term" value="F:peptidoglycan lytic transglycosylase activity"/>
    <property type="evidence" value="ECO:0007669"/>
    <property type="project" value="InterPro"/>
</dbReference>
<dbReference type="Gene3D" id="1.10.530.10">
    <property type="match status" value="1"/>
</dbReference>
<dbReference type="Proteomes" id="UP000515703">
    <property type="component" value="Chromosome"/>
</dbReference>
<dbReference type="InterPro" id="IPR023346">
    <property type="entry name" value="Lysozyme-like_dom_sf"/>
</dbReference>
<evidence type="ECO:0000256" key="1">
    <source>
        <dbReference type="ARBA" id="ARBA00007734"/>
    </source>
</evidence>
<dbReference type="RefSeq" id="WP_185258195.1">
    <property type="nucleotide sequence ID" value="NZ_AP023368.1"/>
</dbReference>
<dbReference type="SUPFAM" id="SSF53955">
    <property type="entry name" value="Lysozyme-like"/>
    <property type="match status" value="1"/>
</dbReference>
<keyword evidence="4" id="KW-1185">Reference proteome</keyword>
<dbReference type="PROSITE" id="PS00922">
    <property type="entry name" value="TRANSGLYCOSYLASE"/>
    <property type="match status" value="1"/>
</dbReference>
<evidence type="ECO:0000259" key="2">
    <source>
        <dbReference type="Pfam" id="PF01464"/>
    </source>
</evidence>
<dbReference type="AlphaFoldDB" id="A0A7I8DNE2"/>
<sequence>MSEIQGINRLTTTAGTTAANEKKVASSKSFSSYLGETVSLDEIFNEAAKKYNVPVDLLKAIGKQESNFNPDAVSRCGAQGIMQLMPRTAASLGVDDSFDPKQNIMGGAKYISQLLNKYDGNASLALAAYNAGSNNVAKYGGIPPFKETQNYVKKVLGYMQEGVNAGGTVTVKQGTNSTSNLPDIAAIKSNLVRTETEDETEDNNILEELFSYDDYMKFMEIFMEENKDEKEDNTNNYFSKAISYNAPIMNLFNN</sequence>
<dbReference type="CDD" id="cd00254">
    <property type="entry name" value="LT-like"/>
    <property type="match status" value="1"/>
</dbReference>
<comment type="similarity">
    <text evidence="1">Belongs to the transglycosylase Slt family.</text>
</comment>
<dbReference type="PANTHER" id="PTHR37423:SF2">
    <property type="entry name" value="MEMBRANE-BOUND LYTIC MUREIN TRANSGLYCOSYLASE C"/>
    <property type="match status" value="1"/>
</dbReference>
<gene>
    <name evidence="3" type="ORF">bsdcttw_08470</name>
</gene>
<dbReference type="PANTHER" id="PTHR37423">
    <property type="entry name" value="SOLUBLE LYTIC MUREIN TRANSGLYCOSYLASE-RELATED"/>
    <property type="match status" value="1"/>
</dbReference>
<organism evidence="3 4">
    <name type="scientific">Anaerocolumna chitinilytica</name>
    <dbReference type="NCBI Taxonomy" id="1727145"/>
    <lineage>
        <taxon>Bacteria</taxon>
        <taxon>Bacillati</taxon>
        <taxon>Bacillota</taxon>
        <taxon>Clostridia</taxon>
        <taxon>Lachnospirales</taxon>
        <taxon>Lachnospiraceae</taxon>
        <taxon>Anaerocolumna</taxon>
    </lineage>
</organism>
<evidence type="ECO:0000313" key="4">
    <source>
        <dbReference type="Proteomes" id="UP000515703"/>
    </source>
</evidence>
<reference evidence="3 4" key="1">
    <citation type="submission" date="2020-08" db="EMBL/GenBank/DDBJ databases">
        <title>Draft genome sequencing of an Anaerocolumna strain isolated from anoxic soil subjected to BSD treatment.</title>
        <authorList>
            <person name="Uek A."/>
            <person name="Tonouchi A."/>
        </authorList>
    </citation>
    <scope>NUCLEOTIDE SEQUENCE [LARGE SCALE GENOMIC DNA]</scope>
    <source>
        <strain evidence="3 4">CTTW</strain>
    </source>
</reference>
<reference evidence="3 4" key="2">
    <citation type="submission" date="2020-08" db="EMBL/GenBank/DDBJ databases">
        <authorList>
            <person name="Ueki A."/>
            <person name="Tonouchi A."/>
        </authorList>
    </citation>
    <scope>NUCLEOTIDE SEQUENCE [LARGE SCALE GENOMIC DNA]</scope>
    <source>
        <strain evidence="3 4">CTTW</strain>
    </source>
</reference>
<dbReference type="Pfam" id="PF01464">
    <property type="entry name" value="SLT"/>
    <property type="match status" value="1"/>
</dbReference>
<evidence type="ECO:0000313" key="3">
    <source>
        <dbReference type="EMBL" id="BCJ97806.1"/>
    </source>
</evidence>
<dbReference type="GO" id="GO:0016020">
    <property type="term" value="C:membrane"/>
    <property type="evidence" value="ECO:0007669"/>
    <property type="project" value="InterPro"/>
</dbReference>
<accession>A0A7I8DNE2</accession>
<protein>
    <recommendedName>
        <fullName evidence="2">Transglycosylase SLT domain-containing protein</fullName>
    </recommendedName>
</protein>
<dbReference type="EMBL" id="AP023368">
    <property type="protein sequence ID" value="BCJ97806.1"/>
    <property type="molecule type" value="Genomic_DNA"/>
</dbReference>
<dbReference type="KEGG" id="acht:bsdcttw_08470"/>
<proteinExistence type="inferred from homology"/>
<dbReference type="InterPro" id="IPR008258">
    <property type="entry name" value="Transglycosylase_SLT_dom_1"/>
</dbReference>
<dbReference type="GO" id="GO:0000270">
    <property type="term" value="P:peptidoglycan metabolic process"/>
    <property type="evidence" value="ECO:0007669"/>
    <property type="project" value="InterPro"/>
</dbReference>
<feature type="domain" description="Transglycosylase SLT" evidence="2">
    <location>
        <begin position="43"/>
        <end position="151"/>
    </location>
</feature>
<dbReference type="InterPro" id="IPR000189">
    <property type="entry name" value="Transglyc_AS"/>
</dbReference>
<name>A0A7I8DNE2_9FIRM</name>